<dbReference type="Pfam" id="PF00135">
    <property type="entry name" value="COesterase"/>
    <property type="match status" value="1"/>
</dbReference>
<dbReference type="EMBL" id="JBAHYK010000120">
    <property type="protein sequence ID" value="KAL0578082.1"/>
    <property type="molecule type" value="Genomic_DNA"/>
</dbReference>
<evidence type="ECO:0000259" key="5">
    <source>
        <dbReference type="Pfam" id="PF00135"/>
    </source>
</evidence>
<dbReference type="InterPro" id="IPR029058">
    <property type="entry name" value="AB_hydrolase_fold"/>
</dbReference>
<evidence type="ECO:0000256" key="2">
    <source>
        <dbReference type="ARBA" id="ARBA00022801"/>
    </source>
</evidence>
<comment type="caution">
    <text evidence="6">The sequence shown here is derived from an EMBL/GenBank/DDBJ whole genome shotgun (WGS) entry which is preliminary data.</text>
</comment>
<feature type="domain" description="Carboxylesterase type B" evidence="5">
    <location>
        <begin position="42"/>
        <end position="501"/>
    </location>
</feature>
<comment type="similarity">
    <text evidence="1 3">Belongs to the type-B carboxylesterase/lipase family.</text>
</comment>
<protein>
    <recommendedName>
        <fullName evidence="3">Carboxylic ester hydrolase</fullName>
        <ecNumber evidence="3">3.1.1.-</ecNumber>
    </recommendedName>
</protein>
<evidence type="ECO:0000256" key="3">
    <source>
        <dbReference type="RuleBase" id="RU361235"/>
    </source>
</evidence>
<dbReference type="InterPro" id="IPR050309">
    <property type="entry name" value="Type-B_Carboxylest/Lipase"/>
</dbReference>
<evidence type="ECO:0000256" key="1">
    <source>
        <dbReference type="ARBA" id="ARBA00005964"/>
    </source>
</evidence>
<dbReference type="Proteomes" id="UP001465976">
    <property type="component" value="Unassembled WGS sequence"/>
</dbReference>
<dbReference type="Gene3D" id="3.40.50.1820">
    <property type="entry name" value="alpha/beta hydrolase"/>
    <property type="match status" value="1"/>
</dbReference>
<dbReference type="PANTHER" id="PTHR11559">
    <property type="entry name" value="CARBOXYLESTERASE"/>
    <property type="match status" value="1"/>
</dbReference>
<feature type="signal peptide" evidence="3">
    <location>
        <begin position="1"/>
        <end position="22"/>
    </location>
</feature>
<feature type="region of interest" description="Disordered" evidence="4">
    <location>
        <begin position="530"/>
        <end position="553"/>
    </location>
</feature>
<name>A0ABR3FRL5_9AGAR</name>
<keyword evidence="2 3" id="KW-0378">Hydrolase</keyword>
<dbReference type="InterPro" id="IPR002018">
    <property type="entry name" value="CarbesteraseB"/>
</dbReference>
<organism evidence="6 7">
    <name type="scientific">Marasmius crinis-equi</name>
    <dbReference type="NCBI Taxonomy" id="585013"/>
    <lineage>
        <taxon>Eukaryota</taxon>
        <taxon>Fungi</taxon>
        <taxon>Dikarya</taxon>
        <taxon>Basidiomycota</taxon>
        <taxon>Agaricomycotina</taxon>
        <taxon>Agaricomycetes</taxon>
        <taxon>Agaricomycetidae</taxon>
        <taxon>Agaricales</taxon>
        <taxon>Marasmiineae</taxon>
        <taxon>Marasmiaceae</taxon>
        <taxon>Marasmius</taxon>
    </lineage>
</organism>
<dbReference type="InterPro" id="IPR019826">
    <property type="entry name" value="Carboxylesterase_B_AS"/>
</dbReference>
<dbReference type="SUPFAM" id="SSF53474">
    <property type="entry name" value="alpha/beta-Hydrolases"/>
    <property type="match status" value="1"/>
</dbReference>
<reference evidence="6 7" key="1">
    <citation type="submission" date="2024-02" db="EMBL/GenBank/DDBJ databases">
        <title>A draft genome for the cacao thread blight pathogen Marasmius crinis-equi.</title>
        <authorList>
            <person name="Cohen S.P."/>
            <person name="Baruah I.K."/>
            <person name="Amoako-Attah I."/>
            <person name="Bukari Y."/>
            <person name="Meinhardt L.W."/>
            <person name="Bailey B.A."/>
        </authorList>
    </citation>
    <scope>NUCLEOTIDE SEQUENCE [LARGE SCALE GENOMIC DNA]</scope>
    <source>
        <strain evidence="6 7">GH-76</strain>
    </source>
</reference>
<dbReference type="EC" id="3.1.1.-" evidence="3"/>
<sequence length="566" mass="61387">MISTSLLFFLSYLRYFGNLLESDPLVVDTGYASYLGNRSFPDTVAYLGIPYAEPPTGERRFRGPVPLNTTRVAEEAGGKVVDATKYPNFCIQGATSGSEPGGAGSEDCLKINIYVPSCAKKGDNLPVLFYIHGGGYVNGNPRNWPFDHWVHQSPNVVIVSVYYRLDAFGFLATPEFIDSGNGDLNAGFLDQIEALKWVKRNVASFGGDPTRVTINGESAGGGSVQHHLVAQEGEVLFSGAIAQSVYRTPAPTPEQQKPLFDFFVSATGCGEPGSDISTQLKCLRSVGTDNLARAQDLASSAFNGAYNMFRPVIDGKVIVGNPSKLISQGKFAQVPLIVGSTSNETLVGGEDLPAALRTTFPALTDQDIQDILEVAPETDFSSPVERFQTVTGESLIRCGREILGGAYANAPKSWTYRYNQPNPTLGIPAVTHAAENYMMFLGTNTGPNGTTTFNPLNPVEDAFAEELIAYWISFARAGDPNTYKLPRSPYWPQYTLPENGYIDKWSSWSGGRRQRVLSGGLSKRRLVLQQDPGNSTTASGSFVEQEPMNEGKRCDVVAAKAEREQN</sequence>
<gene>
    <name evidence="6" type="ORF">V5O48_003900</name>
</gene>
<evidence type="ECO:0000313" key="6">
    <source>
        <dbReference type="EMBL" id="KAL0578082.1"/>
    </source>
</evidence>
<proteinExistence type="inferred from homology"/>
<feature type="chain" id="PRO_5044982895" description="Carboxylic ester hydrolase" evidence="3">
    <location>
        <begin position="23"/>
        <end position="566"/>
    </location>
</feature>
<feature type="compositionally biased region" description="Polar residues" evidence="4">
    <location>
        <begin position="531"/>
        <end position="542"/>
    </location>
</feature>
<keyword evidence="3" id="KW-0732">Signal</keyword>
<accession>A0ABR3FRL5</accession>
<evidence type="ECO:0000313" key="7">
    <source>
        <dbReference type="Proteomes" id="UP001465976"/>
    </source>
</evidence>
<dbReference type="PROSITE" id="PS00122">
    <property type="entry name" value="CARBOXYLESTERASE_B_1"/>
    <property type="match status" value="1"/>
</dbReference>
<keyword evidence="7" id="KW-1185">Reference proteome</keyword>
<evidence type="ECO:0000256" key="4">
    <source>
        <dbReference type="SAM" id="MobiDB-lite"/>
    </source>
</evidence>